<evidence type="ECO:0000256" key="6">
    <source>
        <dbReference type="ARBA" id="ARBA00023125"/>
    </source>
</evidence>
<dbReference type="PROSITE" id="PS00093">
    <property type="entry name" value="N4_MTASE"/>
    <property type="match status" value="1"/>
</dbReference>
<keyword evidence="6" id="KW-0238">DNA-binding</keyword>
<dbReference type="Proteomes" id="UP001500689">
    <property type="component" value="Unassembled WGS sequence"/>
</dbReference>
<keyword evidence="3" id="KW-0808">Transferase</keyword>
<dbReference type="EMBL" id="BAAAZN010000007">
    <property type="protein sequence ID" value="GAA3549667.1"/>
    <property type="molecule type" value="Genomic_DNA"/>
</dbReference>
<dbReference type="Pfam" id="PF01555">
    <property type="entry name" value="N6_N4_Mtase"/>
    <property type="match status" value="1"/>
</dbReference>
<dbReference type="PRINTS" id="PR00508">
    <property type="entry name" value="S21N4MTFRASE"/>
</dbReference>
<keyword evidence="2" id="KW-0489">Methyltransferase</keyword>
<dbReference type="Gene3D" id="3.40.50.150">
    <property type="entry name" value="Vaccinia Virus protein VP39"/>
    <property type="match status" value="1"/>
</dbReference>
<reference evidence="11" key="1">
    <citation type="journal article" date="2019" name="Int. J. Syst. Evol. Microbiol.">
        <title>The Global Catalogue of Microorganisms (GCM) 10K type strain sequencing project: providing services to taxonomists for standard genome sequencing and annotation.</title>
        <authorList>
            <consortium name="The Broad Institute Genomics Platform"/>
            <consortium name="The Broad Institute Genome Sequencing Center for Infectious Disease"/>
            <person name="Wu L."/>
            <person name="Ma J."/>
        </authorList>
    </citation>
    <scope>NUCLEOTIDE SEQUENCE [LARGE SCALE GENOMIC DNA]</scope>
    <source>
        <strain evidence="11">JCM 16898</strain>
    </source>
</reference>
<dbReference type="InterPro" id="IPR017985">
    <property type="entry name" value="MeTrfase_CN4_CS"/>
</dbReference>
<dbReference type="InterPro" id="IPR001091">
    <property type="entry name" value="RM_Methyltransferase"/>
</dbReference>
<evidence type="ECO:0000256" key="4">
    <source>
        <dbReference type="ARBA" id="ARBA00022691"/>
    </source>
</evidence>
<comment type="catalytic activity">
    <reaction evidence="7">
        <text>a 2'-deoxycytidine in DNA + S-adenosyl-L-methionine = an N(4)-methyl-2'-deoxycytidine in DNA + S-adenosyl-L-homocysteine + H(+)</text>
        <dbReference type="Rhea" id="RHEA:16857"/>
        <dbReference type="Rhea" id="RHEA-COMP:11369"/>
        <dbReference type="Rhea" id="RHEA-COMP:13674"/>
        <dbReference type="ChEBI" id="CHEBI:15378"/>
        <dbReference type="ChEBI" id="CHEBI:57856"/>
        <dbReference type="ChEBI" id="CHEBI:59789"/>
        <dbReference type="ChEBI" id="CHEBI:85452"/>
        <dbReference type="ChEBI" id="CHEBI:137933"/>
        <dbReference type="EC" id="2.1.1.113"/>
    </reaction>
</comment>
<dbReference type="SUPFAM" id="SSF53335">
    <property type="entry name" value="S-adenosyl-L-methionine-dependent methyltransferases"/>
    <property type="match status" value="1"/>
</dbReference>
<dbReference type="RefSeq" id="WP_344861281.1">
    <property type="nucleotide sequence ID" value="NZ_BAAAZN010000007.1"/>
</dbReference>
<evidence type="ECO:0000259" key="9">
    <source>
        <dbReference type="Pfam" id="PF01555"/>
    </source>
</evidence>
<evidence type="ECO:0000256" key="7">
    <source>
        <dbReference type="ARBA" id="ARBA00049120"/>
    </source>
</evidence>
<sequence>MLVYDDGQVALYCEDAVVALRCLSAGSVDCVVTSPPYWGLRDYGVAGQIGAEATVSEYVDRIVAVFDELAVVLASFGSVWLNLGDSYGGSWGNYVADGSAARSAARRSGSLYGRHRPPQARHRAKDLVGVPWRVGHALQDRGWVVRRSIVWHKPNARPESVRDRFSHRYETIFVLTRDRRDLAETGTETWAGRDLWTVSAGRSGVGHPAVGTVEIARRCVRSGCRPGGTVLDPFSGSGTTGLAAREHRCRFIGIDLDPGSHRVALRRLVLDEAQS</sequence>
<keyword evidence="5" id="KW-0680">Restriction system</keyword>
<evidence type="ECO:0000256" key="2">
    <source>
        <dbReference type="ARBA" id="ARBA00022603"/>
    </source>
</evidence>
<dbReference type="InterPro" id="IPR002941">
    <property type="entry name" value="DNA_methylase_N4/N6"/>
</dbReference>
<protein>
    <recommendedName>
        <fullName evidence="8">Methyltransferase</fullName>
        <ecNumber evidence="8">2.1.1.-</ecNumber>
    </recommendedName>
</protein>
<dbReference type="EC" id="2.1.1.-" evidence="8"/>
<keyword evidence="4" id="KW-0949">S-adenosyl-L-methionine</keyword>
<feature type="domain" description="DNA methylase N-4/N-6" evidence="9">
    <location>
        <begin position="28"/>
        <end position="264"/>
    </location>
</feature>
<comment type="similarity">
    <text evidence="1">Belongs to the N(4)/N(6)-methyltransferase family. N(4) subfamily.</text>
</comment>
<evidence type="ECO:0000256" key="5">
    <source>
        <dbReference type="ARBA" id="ARBA00022747"/>
    </source>
</evidence>
<evidence type="ECO:0000313" key="10">
    <source>
        <dbReference type="EMBL" id="GAA3549667.1"/>
    </source>
</evidence>
<evidence type="ECO:0000256" key="1">
    <source>
        <dbReference type="ARBA" id="ARBA00010203"/>
    </source>
</evidence>
<proteinExistence type="inferred from homology"/>
<accession>A0ABP6WF31</accession>
<name>A0ABP6WF31_9PSEU</name>
<evidence type="ECO:0000256" key="3">
    <source>
        <dbReference type="ARBA" id="ARBA00022679"/>
    </source>
</evidence>
<gene>
    <name evidence="10" type="ORF">GCM10022222_36590</name>
</gene>
<keyword evidence="11" id="KW-1185">Reference proteome</keyword>
<comment type="caution">
    <text evidence="10">The sequence shown here is derived from an EMBL/GenBank/DDBJ whole genome shotgun (WGS) entry which is preliminary data.</text>
</comment>
<evidence type="ECO:0000256" key="8">
    <source>
        <dbReference type="RuleBase" id="RU362026"/>
    </source>
</evidence>
<dbReference type="InterPro" id="IPR029063">
    <property type="entry name" value="SAM-dependent_MTases_sf"/>
</dbReference>
<evidence type="ECO:0000313" key="11">
    <source>
        <dbReference type="Proteomes" id="UP001500689"/>
    </source>
</evidence>
<organism evidence="10 11">
    <name type="scientific">Amycolatopsis ultiminotia</name>
    <dbReference type="NCBI Taxonomy" id="543629"/>
    <lineage>
        <taxon>Bacteria</taxon>
        <taxon>Bacillati</taxon>
        <taxon>Actinomycetota</taxon>
        <taxon>Actinomycetes</taxon>
        <taxon>Pseudonocardiales</taxon>
        <taxon>Pseudonocardiaceae</taxon>
        <taxon>Amycolatopsis</taxon>
    </lineage>
</organism>